<name>A0A2U3MXP6_9GAMM</name>
<dbReference type="InterPro" id="IPR036259">
    <property type="entry name" value="MFS_trans_sf"/>
</dbReference>
<protein>
    <submittedName>
        <fullName evidence="9">Multidrug resistance protein D</fullName>
    </submittedName>
</protein>
<keyword evidence="10" id="KW-1185">Reference proteome</keyword>
<feature type="domain" description="Major facilitator superfamily (MFS) profile" evidence="8">
    <location>
        <begin position="19"/>
        <end position="402"/>
    </location>
</feature>
<dbReference type="RefSeq" id="WP_121973704.1">
    <property type="nucleotide sequence ID" value="NZ_OOGT01000047.1"/>
</dbReference>
<evidence type="ECO:0000256" key="5">
    <source>
        <dbReference type="ARBA" id="ARBA00022989"/>
    </source>
</evidence>
<feature type="transmembrane region" description="Helical" evidence="7">
    <location>
        <begin position="281"/>
        <end position="301"/>
    </location>
</feature>
<evidence type="ECO:0000313" key="10">
    <source>
        <dbReference type="Proteomes" id="UP000245974"/>
    </source>
</evidence>
<feature type="transmembrane region" description="Helical" evidence="7">
    <location>
        <begin position="251"/>
        <end position="274"/>
    </location>
</feature>
<dbReference type="GO" id="GO:0005886">
    <property type="term" value="C:plasma membrane"/>
    <property type="evidence" value="ECO:0007669"/>
    <property type="project" value="UniProtKB-SubCell"/>
</dbReference>
<dbReference type="PANTHER" id="PTHR23517:SF13">
    <property type="entry name" value="MAJOR FACILITATOR SUPERFAMILY MFS_1"/>
    <property type="match status" value="1"/>
</dbReference>
<feature type="transmembrane region" description="Helical" evidence="7">
    <location>
        <begin position="218"/>
        <end position="239"/>
    </location>
</feature>
<feature type="transmembrane region" description="Helical" evidence="7">
    <location>
        <begin position="86"/>
        <end position="105"/>
    </location>
</feature>
<dbReference type="InterPro" id="IPR011701">
    <property type="entry name" value="MFS"/>
</dbReference>
<feature type="transmembrane region" description="Helical" evidence="7">
    <location>
        <begin position="145"/>
        <end position="166"/>
    </location>
</feature>
<proteinExistence type="predicted"/>
<feature type="transmembrane region" description="Helical" evidence="7">
    <location>
        <begin position="111"/>
        <end position="133"/>
    </location>
</feature>
<evidence type="ECO:0000256" key="6">
    <source>
        <dbReference type="ARBA" id="ARBA00023136"/>
    </source>
</evidence>
<gene>
    <name evidence="9" type="ORF">KPC_1386</name>
</gene>
<evidence type="ECO:0000256" key="1">
    <source>
        <dbReference type="ARBA" id="ARBA00004651"/>
    </source>
</evidence>
<reference evidence="10" key="1">
    <citation type="submission" date="2018-03" db="EMBL/GenBank/DDBJ databases">
        <authorList>
            <person name="Blom J."/>
        </authorList>
    </citation>
    <scope>NUCLEOTIDE SEQUENCE [LARGE SCALE GENOMIC DNA]</scope>
    <source>
        <strain evidence="10">KPC-SM-21</strain>
    </source>
</reference>
<keyword evidence="5 7" id="KW-1133">Transmembrane helix</keyword>
<dbReference type="EMBL" id="OOGT01000047">
    <property type="protein sequence ID" value="SPL70208.1"/>
    <property type="molecule type" value="Genomic_DNA"/>
</dbReference>
<evidence type="ECO:0000256" key="2">
    <source>
        <dbReference type="ARBA" id="ARBA00022448"/>
    </source>
</evidence>
<feature type="transmembrane region" description="Helical" evidence="7">
    <location>
        <begin position="172"/>
        <end position="191"/>
    </location>
</feature>
<dbReference type="InterPro" id="IPR050171">
    <property type="entry name" value="MFS_Transporters"/>
</dbReference>
<feature type="transmembrane region" description="Helical" evidence="7">
    <location>
        <begin position="21"/>
        <end position="42"/>
    </location>
</feature>
<dbReference type="SUPFAM" id="SSF103473">
    <property type="entry name" value="MFS general substrate transporter"/>
    <property type="match status" value="1"/>
</dbReference>
<evidence type="ECO:0000259" key="8">
    <source>
        <dbReference type="PROSITE" id="PS50850"/>
    </source>
</evidence>
<keyword evidence="4 7" id="KW-0812">Transmembrane</keyword>
<dbReference type="InParanoid" id="A0A2U3MXP6"/>
<keyword evidence="3" id="KW-1003">Cell membrane</keyword>
<evidence type="ECO:0000313" key="9">
    <source>
        <dbReference type="EMBL" id="SPL70208.1"/>
    </source>
</evidence>
<evidence type="ECO:0000256" key="7">
    <source>
        <dbReference type="SAM" id="Phobius"/>
    </source>
</evidence>
<dbReference type="InterPro" id="IPR020846">
    <property type="entry name" value="MFS_dom"/>
</dbReference>
<dbReference type="PROSITE" id="PS50850">
    <property type="entry name" value="MFS"/>
    <property type="match status" value="1"/>
</dbReference>
<dbReference type="Pfam" id="PF07690">
    <property type="entry name" value="MFS_1"/>
    <property type="match status" value="1"/>
</dbReference>
<feature type="transmembrane region" description="Helical" evidence="7">
    <location>
        <begin position="307"/>
        <end position="331"/>
    </location>
</feature>
<keyword evidence="6 7" id="KW-0472">Membrane</keyword>
<evidence type="ECO:0000256" key="3">
    <source>
        <dbReference type="ARBA" id="ARBA00022475"/>
    </source>
</evidence>
<accession>A0A2U3MXP6</accession>
<dbReference type="PANTHER" id="PTHR23517">
    <property type="entry name" value="RESISTANCE PROTEIN MDTM, PUTATIVE-RELATED-RELATED"/>
    <property type="match status" value="1"/>
</dbReference>
<feature type="transmembrane region" description="Helical" evidence="7">
    <location>
        <begin position="377"/>
        <end position="394"/>
    </location>
</feature>
<feature type="transmembrane region" description="Helical" evidence="7">
    <location>
        <begin position="48"/>
        <end position="74"/>
    </location>
</feature>
<dbReference type="AlphaFoldDB" id="A0A2U3MXP6"/>
<dbReference type="Proteomes" id="UP000245974">
    <property type="component" value="Unassembled WGS sequence"/>
</dbReference>
<evidence type="ECO:0000256" key="4">
    <source>
        <dbReference type="ARBA" id="ARBA00022692"/>
    </source>
</evidence>
<dbReference type="Gene3D" id="1.20.1250.20">
    <property type="entry name" value="MFS general substrate transporter like domains"/>
    <property type="match status" value="1"/>
</dbReference>
<dbReference type="OrthoDB" id="7283458at2"/>
<organism evidence="9 10">
    <name type="scientific">Acinetobacter stercoris</name>
    <dbReference type="NCBI Taxonomy" id="2126983"/>
    <lineage>
        <taxon>Bacteria</taxon>
        <taxon>Pseudomonadati</taxon>
        <taxon>Pseudomonadota</taxon>
        <taxon>Gammaproteobacteria</taxon>
        <taxon>Moraxellales</taxon>
        <taxon>Moraxellaceae</taxon>
        <taxon>Acinetobacter</taxon>
    </lineage>
</organism>
<dbReference type="GO" id="GO:0022857">
    <property type="term" value="F:transmembrane transporter activity"/>
    <property type="evidence" value="ECO:0007669"/>
    <property type="project" value="InterPro"/>
</dbReference>
<feature type="transmembrane region" description="Helical" evidence="7">
    <location>
        <begin position="343"/>
        <end position="365"/>
    </location>
</feature>
<sequence length="402" mass="43032">MNNSSLKHPNAGFRLSPKSALILHTLTLMTFMAASSAPTPLYRLYQQIWLFSPVILTLIFAIYAFSLLASLLVIGSLSDYIGRKPVILLALVLQISSMVLFLYASAPVMLFIARALQGVATGLAVSAIGASLLDLSKEHGSLINSICPMIGMAFGALIACTILQFSTFPLQLIFEVLIFTLFIELCLCCIAPETAKKRVGAWASLKPKMAIPVQARHALLKVSPVNIALWMVSGFYLSLMPSLLAKAFNTHSAWLSGLSFIALTISGAIAIFLLRQSKTSIILLTGTITIMIGALIILLGVNLTQATLLFSGSIIAGIGFGSGFMGAIRSVMPLAQPEQRAGLMAAFFVESYLAFSIPAIIAGYLVNKIGLINSANIYGSLIVFLALLALCLVLRDQRVQAE</sequence>
<comment type="subcellular location">
    <subcellularLocation>
        <location evidence="1">Cell membrane</location>
        <topology evidence="1">Multi-pass membrane protein</topology>
    </subcellularLocation>
</comment>
<keyword evidence="2" id="KW-0813">Transport</keyword>